<dbReference type="EMBL" id="JAAXLA010000066">
    <property type="protein sequence ID" value="NMI00865.1"/>
    <property type="molecule type" value="Genomic_DNA"/>
</dbReference>
<name>A0ABX1SKR9_9PSEU</name>
<dbReference type="Proteomes" id="UP000820669">
    <property type="component" value="Unassembled WGS sequence"/>
</dbReference>
<evidence type="ECO:0000313" key="1">
    <source>
        <dbReference type="EMBL" id="NMI00865.1"/>
    </source>
</evidence>
<gene>
    <name evidence="1" type="ORF">HF526_26695</name>
</gene>
<evidence type="ECO:0000313" key="2">
    <source>
        <dbReference type="Proteomes" id="UP000820669"/>
    </source>
</evidence>
<reference evidence="1 2" key="1">
    <citation type="submission" date="2020-04" db="EMBL/GenBank/DDBJ databases">
        <authorList>
            <person name="Klaysubun C."/>
            <person name="Duangmal K."/>
            <person name="Lipun K."/>
        </authorList>
    </citation>
    <scope>NUCLEOTIDE SEQUENCE [LARGE SCALE GENOMIC DNA]</scope>
    <source>
        <strain evidence="1 2">K10HN5</strain>
    </source>
</reference>
<organism evidence="1 2">
    <name type="scientific">Pseudonocardia acidicola</name>
    <dbReference type="NCBI Taxonomy" id="2724939"/>
    <lineage>
        <taxon>Bacteria</taxon>
        <taxon>Bacillati</taxon>
        <taxon>Actinomycetota</taxon>
        <taxon>Actinomycetes</taxon>
        <taxon>Pseudonocardiales</taxon>
        <taxon>Pseudonocardiaceae</taxon>
        <taxon>Pseudonocardia</taxon>
    </lineage>
</organism>
<comment type="caution">
    <text evidence="1">The sequence shown here is derived from an EMBL/GenBank/DDBJ whole genome shotgun (WGS) entry which is preliminary data.</text>
</comment>
<evidence type="ECO:0008006" key="3">
    <source>
        <dbReference type="Google" id="ProtNLM"/>
    </source>
</evidence>
<protein>
    <recommendedName>
        <fullName evidence="3">AIPR protein</fullName>
    </recommendedName>
</protein>
<keyword evidence="2" id="KW-1185">Reference proteome</keyword>
<dbReference type="RefSeq" id="WP_169384326.1">
    <property type="nucleotide sequence ID" value="NZ_JAAXLA010000066.1"/>
</dbReference>
<accession>A0ABX1SKR9</accession>
<sequence>MSPDSDSVGPTAEFAEAWQHIEDAKRTRSELAQIWTELCGSEAFSSYTSLRDDRSGGSIWVEVSWPSELRRRAEASALQFGQSIIGAFSSALHRVAELTSGVIISLRMEDYRMPILQSAAEFERHSRRNFQGVRPDHVEMVRFFQPFTRAEAPGEFSQEIARSMTQLGGLIGVEEVEPGSANRVAVWMHSASPEVRTDPPRSIQDISWEQDCYLRDAVELARFAIVDAEPDDQITTNPNVAFDLALDVSPEPVNPDDNFASRSALLVALASEFIRGCERSVGLRAPLDEGARDQFTIQLDDSEPTWAPLEIPDSILRDQVQEAMAGSDIGLAVYRDDDGNMMLLVKGAGGSEIFGRTVAPASGLDLTRGRGEAAEDATLKSAEIWGLPDFVLYPEKVSEASRNREIGDGTIVVGQRGLAIQVKSRDAPGADPDRERTWIKKRVAKAARQASGTIRTITRVGASLKNGRGRSISLAGESIDWTRVVVIDHDSPPNGVTPEFDSVDPPVVAILRRDWDFLFDQLRSVSAVTDYLHRVAREEACELGDEPVRYFELADADELSTGGASPEWMDGLEGQHFSHPLLPKAPVSSADEAGHAIFRVLLDDIALSQFGGAEEDRLRILSLIDRFSVGYRSELGRLLMAHLEDASSAESGTTLWKFRWVVQDGGLLQLGFGACSEFTDLHREAFRQRTIVRHHDFVEAGNVAKSEKWTVALILTPRRNDGRRWDTTLFAMNGSTGMSEEDLAPMRALWSREAN</sequence>
<proteinExistence type="predicted"/>